<keyword evidence="6" id="KW-1185">Reference proteome</keyword>
<evidence type="ECO:0000256" key="2">
    <source>
        <dbReference type="ARBA" id="ARBA00022741"/>
    </source>
</evidence>
<gene>
    <name evidence="5" type="ORF">ACFPQA_07790</name>
</gene>
<sequence>MANSSQLKALLRSHADEDDDRFYAVMLQVAANEARKGHQKLASEIKSLVEKLQIESRSDKLDNSSPTPLTQTPDDLGLLLEKSNQVTHLSELTLPEGSRSHVFRILLEQRQRDKLRSYGLIPKRKLLFCGPPGTGKTMTASVLATELKLPLYTVLLDGLITRYLGETATKLRRIFEFIASTRAIFLFDEFDAIGSKRDSDNDIGEVRRILNSFLQFLEKDRSESIVIAATNYPSLLDKALFRRFDDLIEFELPSKDQIKLLISNRLSRFSIDRINLNSTVEFAEGLSPSEIVQACDDAAKTAILEADGELKSDFILEALQKRNAK</sequence>
<reference evidence="6" key="1">
    <citation type="journal article" date="2019" name="Int. J. Syst. Evol. Microbiol.">
        <title>The Global Catalogue of Microorganisms (GCM) 10K type strain sequencing project: providing services to taxonomists for standard genome sequencing and annotation.</title>
        <authorList>
            <consortium name="The Broad Institute Genomics Platform"/>
            <consortium name="The Broad Institute Genome Sequencing Center for Infectious Disease"/>
            <person name="Wu L."/>
            <person name="Ma J."/>
        </authorList>
    </citation>
    <scope>NUCLEOTIDE SEQUENCE [LARGE SCALE GENOMIC DNA]</scope>
    <source>
        <strain evidence="6">CGMCC 4.1799</strain>
    </source>
</reference>
<dbReference type="Proteomes" id="UP001596055">
    <property type="component" value="Unassembled WGS sequence"/>
</dbReference>
<dbReference type="CDD" id="cd19481">
    <property type="entry name" value="RecA-like_protease"/>
    <property type="match status" value="1"/>
</dbReference>
<evidence type="ECO:0000256" key="1">
    <source>
        <dbReference type="ARBA" id="ARBA00006914"/>
    </source>
</evidence>
<dbReference type="Pfam" id="PF00004">
    <property type="entry name" value="AAA"/>
    <property type="match status" value="1"/>
</dbReference>
<dbReference type="InterPro" id="IPR003593">
    <property type="entry name" value="AAA+_ATPase"/>
</dbReference>
<dbReference type="SMART" id="SM00382">
    <property type="entry name" value="AAA"/>
    <property type="match status" value="1"/>
</dbReference>
<dbReference type="RefSeq" id="WP_248153546.1">
    <property type="nucleotide sequence ID" value="NZ_JAKZAJ010000001.1"/>
</dbReference>
<accession>A0ABW0RKM4</accession>
<dbReference type="InterPro" id="IPR050221">
    <property type="entry name" value="26S_Proteasome_ATPase"/>
</dbReference>
<proteinExistence type="inferred from homology"/>
<comment type="caution">
    <text evidence="5">The sequence shown here is derived from an EMBL/GenBank/DDBJ whole genome shotgun (WGS) entry which is preliminary data.</text>
</comment>
<protein>
    <submittedName>
        <fullName evidence="5">AAA family ATPase</fullName>
    </submittedName>
</protein>
<dbReference type="EMBL" id="JBHSNL010000001">
    <property type="protein sequence ID" value="MFC5544948.1"/>
    <property type="molecule type" value="Genomic_DNA"/>
</dbReference>
<evidence type="ECO:0000259" key="4">
    <source>
        <dbReference type="SMART" id="SM00382"/>
    </source>
</evidence>
<evidence type="ECO:0000313" key="5">
    <source>
        <dbReference type="EMBL" id="MFC5544948.1"/>
    </source>
</evidence>
<evidence type="ECO:0000256" key="3">
    <source>
        <dbReference type="ARBA" id="ARBA00022840"/>
    </source>
</evidence>
<dbReference type="SUPFAM" id="SSF52540">
    <property type="entry name" value="P-loop containing nucleoside triphosphate hydrolases"/>
    <property type="match status" value="1"/>
</dbReference>
<dbReference type="InterPro" id="IPR027417">
    <property type="entry name" value="P-loop_NTPase"/>
</dbReference>
<dbReference type="Gene3D" id="3.40.50.300">
    <property type="entry name" value="P-loop containing nucleotide triphosphate hydrolases"/>
    <property type="match status" value="1"/>
</dbReference>
<dbReference type="InterPro" id="IPR003959">
    <property type="entry name" value="ATPase_AAA_core"/>
</dbReference>
<comment type="similarity">
    <text evidence="1">Belongs to the AAA ATPase family.</text>
</comment>
<feature type="domain" description="AAA+ ATPase" evidence="4">
    <location>
        <begin position="122"/>
        <end position="254"/>
    </location>
</feature>
<evidence type="ECO:0000313" key="6">
    <source>
        <dbReference type="Proteomes" id="UP001596055"/>
    </source>
</evidence>
<keyword evidence="3" id="KW-0067">ATP-binding</keyword>
<keyword evidence="2" id="KW-0547">Nucleotide-binding</keyword>
<organism evidence="5 6">
    <name type="scientific">Marinobacter koreensis</name>
    <dbReference type="NCBI Taxonomy" id="335974"/>
    <lineage>
        <taxon>Bacteria</taxon>
        <taxon>Pseudomonadati</taxon>
        <taxon>Pseudomonadota</taxon>
        <taxon>Gammaproteobacteria</taxon>
        <taxon>Pseudomonadales</taxon>
        <taxon>Marinobacteraceae</taxon>
        <taxon>Marinobacter</taxon>
    </lineage>
</organism>
<dbReference type="PANTHER" id="PTHR23073">
    <property type="entry name" value="26S PROTEASOME REGULATORY SUBUNIT"/>
    <property type="match status" value="1"/>
</dbReference>
<name>A0ABW0RKM4_9GAMM</name>